<reference evidence="1" key="1">
    <citation type="submission" date="2023-06" db="EMBL/GenBank/DDBJ databases">
        <title>Genome-scale phylogeny and comparative genomics of the fungal order Sordariales.</title>
        <authorList>
            <consortium name="Lawrence Berkeley National Laboratory"/>
            <person name="Hensen N."/>
            <person name="Bonometti L."/>
            <person name="Westerberg I."/>
            <person name="Brannstrom I.O."/>
            <person name="Guillou S."/>
            <person name="Cros-Aarteil S."/>
            <person name="Calhoun S."/>
            <person name="Haridas S."/>
            <person name="Kuo A."/>
            <person name="Mondo S."/>
            <person name="Pangilinan J."/>
            <person name="Riley R."/>
            <person name="Labutti K."/>
            <person name="Andreopoulos B."/>
            <person name="Lipzen A."/>
            <person name="Chen C."/>
            <person name="Yanf M."/>
            <person name="Daum C."/>
            <person name="Ng V."/>
            <person name="Clum A."/>
            <person name="Steindorff A."/>
            <person name="Ohm R."/>
            <person name="Martin F."/>
            <person name="Silar P."/>
            <person name="Natvig D."/>
            <person name="Lalanne C."/>
            <person name="Gautier V."/>
            <person name="Ament-Velasquez S.L."/>
            <person name="Kruys A."/>
            <person name="Hutchinson M.I."/>
            <person name="Powell A.J."/>
            <person name="Barry K."/>
            <person name="Miller A.N."/>
            <person name="Grigoriev I.V."/>
            <person name="Debuchy R."/>
            <person name="Gladieux P."/>
            <person name="Thoren M.H."/>
            <person name="Johannesson H."/>
        </authorList>
    </citation>
    <scope>NUCLEOTIDE SEQUENCE</scope>
    <source>
        <strain evidence="1">SMH2532-1</strain>
    </source>
</reference>
<evidence type="ECO:0000313" key="2">
    <source>
        <dbReference type="Proteomes" id="UP001174936"/>
    </source>
</evidence>
<evidence type="ECO:0000313" key="1">
    <source>
        <dbReference type="EMBL" id="KAK0655049.1"/>
    </source>
</evidence>
<keyword evidence="2" id="KW-1185">Reference proteome</keyword>
<name>A0AA39YM02_9PEZI</name>
<dbReference type="AlphaFoldDB" id="A0AA39YM02"/>
<proteinExistence type="predicted"/>
<protein>
    <submittedName>
        <fullName evidence="1">Uncharacterized protein</fullName>
    </submittedName>
</protein>
<accession>A0AA39YM02</accession>
<organism evidence="1 2">
    <name type="scientific">Cercophora newfieldiana</name>
    <dbReference type="NCBI Taxonomy" id="92897"/>
    <lineage>
        <taxon>Eukaryota</taxon>
        <taxon>Fungi</taxon>
        <taxon>Dikarya</taxon>
        <taxon>Ascomycota</taxon>
        <taxon>Pezizomycotina</taxon>
        <taxon>Sordariomycetes</taxon>
        <taxon>Sordariomycetidae</taxon>
        <taxon>Sordariales</taxon>
        <taxon>Lasiosphaeriaceae</taxon>
        <taxon>Cercophora</taxon>
    </lineage>
</organism>
<dbReference type="EMBL" id="JAULSV010000001">
    <property type="protein sequence ID" value="KAK0655049.1"/>
    <property type="molecule type" value="Genomic_DNA"/>
</dbReference>
<dbReference type="Proteomes" id="UP001174936">
    <property type="component" value="Unassembled WGS sequence"/>
</dbReference>
<gene>
    <name evidence="1" type="ORF">B0T16DRAFT_319617</name>
</gene>
<comment type="caution">
    <text evidence="1">The sequence shown here is derived from an EMBL/GenBank/DDBJ whole genome shotgun (WGS) entry which is preliminary data.</text>
</comment>
<sequence length="139" mass="15136">MAITLADGFIAVTDKAISNLHSAKAARNELHGAKETLEKIVAEADHLIDILSQAQGVQGVQSDAVNRQAFAIMDLASRLTVLMLTMGAENRRNIEPRVLQAGDAEHRYLEGMLRQMENARTLLTDLIRSSPGGSDPIQF</sequence>